<keyword evidence="5 12" id="KW-0963">Cytoplasm</keyword>
<evidence type="ECO:0000256" key="4">
    <source>
        <dbReference type="ARBA" id="ARBA00012086"/>
    </source>
</evidence>
<sequence>MFSGSIVALITPMTAEGEVDFSSLRRLVDHHVACGTGAIAAMGTTGESPTLSTAEHLEVVRAVVEQADGRIPVIGGCGSNNTRQAIRLSRAMEEMGVTAGLSVTPYYNKPSQAALRAHYTAITEASGLPQILYNVPGRTGCDLLPDTVGRLAELAAVIGIKEASGRLERVSQLKACCGDDFLLFSGDDHLALDFVRLGGHGVVSVTANVAPAEMAALFRAALTGDWPEAEAMQRRLLPLHQALFCDTNPIPVKWACAELGLIASPMPRLPLIPLEMSGREQVRAALVKAELIGRG</sequence>
<feature type="site" description="Part of a proton relay during catalysis" evidence="12">
    <location>
        <position position="44"/>
    </location>
</feature>
<comment type="subcellular location">
    <subcellularLocation>
        <location evidence="12">Cytoplasm</location>
    </subcellularLocation>
</comment>
<evidence type="ECO:0000256" key="12">
    <source>
        <dbReference type="HAMAP-Rule" id="MF_00418"/>
    </source>
</evidence>
<dbReference type="GO" id="GO:0005829">
    <property type="term" value="C:cytosol"/>
    <property type="evidence" value="ECO:0007669"/>
    <property type="project" value="TreeGrafter"/>
</dbReference>
<keyword evidence="8 12" id="KW-0457">Lysine biosynthesis</keyword>
<dbReference type="InterPro" id="IPR005263">
    <property type="entry name" value="DapA"/>
</dbReference>
<feature type="active site" description="Proton donor/acceptor" evidence="12">
    <location>
        <position position="133"/>
    </location>
</feature>
<protein>
    <recommendedName>
        <fullName evidence="4 12">4-hydroxy-tetrahydrodipicolinate synthase</fullName>
        <shortName evidence="12">HTPA synthase</shortName>
        <ecNumber evidence="4 12">4.3.3.7</ecNumber>
    </recommendedName>
</protein>
<feature type="binding site" evidence="12">
    <location>
        <position position="45"/>
    </location>
    <ligand>
        <name>pyruvate</name>
        <dbReference type="ChEBI" id="CHEBI:15361"/>
    </ligand>
</feature>
<dbReference type="GO" id="GO:0019877">
    <property type="term" value="P:diaminopimelate biosynthetic process"/>
    <property type="evidence" value="ECO:0007669"/>
    <property type="project" value="UniProtKB-UniRule"/>
</dbReference>
<reference evidence="15" key="1">
    <citation type="submission" date="2015-09" db="EMBL/GenBank/DDBJ databases">
        <authorList>
            <person name="Shao Z."/>
            <person name="Wang L."/>
        </authorList>
    </citation>
    <scope>NUCLEOTIDE SEQUENCE [LARGE SCALE GENOMIC DNA]</scope>
    <source>
        <strain evidence="15">F13-1</strain>
    </source>
</reference>
<dbReference type="EC" id="4.3.3.7" evidence="4 12"/>
<dbReference type="SMART" id="SM01130">
    <property type="entry name" value="DHDPS"/>
    <property type="match status" value="1"/>
</dbReference>
<feature type="site" description="Part of a proton relay during catalysis" evidence="12">
    <location>
        <position position="107"/>
    </location>
</feature>
<dbReference type="RefSeq" id="WP_094038059.1">
    <property type="nucleotide sequence ID" value="NZ_CP012621.1"/>
</dbReference>
<dbReference type="GO" id="GO:0009089">
    <property type="term" value="P:lysine biosynthetic process via diaminopimelate"/>
    <property type="evidence" value="ECO:0007669"/>
    <property type="project" value="UniProtKB-UniRule"/>
</dbReference>
<dbReference type="AlphaFoldDB" id="A0A231N3D5"/>
<organism evidence="14 15">
    <name type="scientific">Zobellella denitrificans</name>
    <dbReference type="NCBI Taxonomy" id="347534"/>
    <lineage>
        <taxon>Bacteria</taxon>
        <taxon>Pseudomonadati</taxon>
        <taxon>Pseudomonadota</taxon>
        <taxon>Gammaproteobacteria</taxon>
        <taxon>Aeromonadales</taxon>
        <taxon>Aeromonadaceae</taxon>
        <taxon>Zobellella</taxon>
    </lineage>
</organism>
<comment type="caution">
    <text evidence="12">Was originally thought to be a dihydrodipicolinate synthase (DHDPS), catalyzing the condensation of (S)-aspartate-beta-semialdehyde [(S)-ASA] and pyruvate to dihydrodipicolinate (DHDP). However, it was shown in E.coli that the product of the enzymatic reaction is not dihydrodipicolinate but in fact (4S)-4-hydroxy-2,3,4,5-tetrahydro-(2S)-dipicolinic acid (HTPA), and that the consecutive dehydration reaction leading to DHDP is not spontaneous but catalyzed by DapB.</text>
</comment>
<comment type="subunit">
    <text evidence="12">Homotetramer; dimer of dimers.</text>
</comment>
<evidence type="ECO:0000256" key="7">
    <source>
        <dbReference type="ARBA" id="ARBA00022915"/>
    </source>
</evidence>
<dbReference type="InterPro" id="IPR020625">
    <property type="entry name" value="Schiff_base-form_aldolases_AS"/>
</dbReference>
<dbReference type="EMBL" id="CP012621">
    <property type="protein sequence ID" value="ATG73349.1"/>
    <property type="molecule type" value="Genomic_DNA"/>
</dbReference>
<dbReference type="Pfam" id="PF00701">
    <property type="entry name" value="DHDPS"/>
    <property type="match status" value="1"/>
</dbReference>
<comment type="catalytic activity">
    <reaction evidence="11 12">
        <text>L-aspartate 4-semialdehyde + pyruvate = (2S,4S)-4-hydroxy-2,3,4,5-tetrahydrodipicolinate + H2O + H(+)</text>
        <dbReference type="Rhea" id="RHEA:34171"/>
        <dbReference type="ChEBI" id="CHEBI:15361"/>
        <dbReference type="ChEBI" id="CHEBI:15377"/>
        <dbReference type="ChEBI" id="CHEBI:15378"/>
        <dbReference type="ChEBI" id="CHEBI:67139"/>
        <dbReference type="ChEBI" id="CHEBI:537519"/>
        <dbReference type="EC" id="4.3.3.7"/>
    </reaction>
</comment>
<keyword evidence="9 12" id="KW-0456">Lyase</keyword>
<keyword evidence="7 12" id="KW-0220">Diaminopimelate biosynthesis</keyword>
<dbReference type="NCBIfam" id="TIGR00674">
    <property type="entry name" value="dapA"/>
    <property type="match status" value="1"/>
</dbReference>
<evidence type="ECO:0000313" key="15">
    <source>
        <dbReference type="Proteomes" id="UP000217763"/>
    </source>
</evidence>
<keyword evidence="6 12" id="KW-0028">Amino-acid biosynthesis</keyword>
<keyword evidence="15" id="KW-1185">Reference proteome</keyword>
<dbReference type="Proteomes" id="UP000217763">
    <property type="component" value="Chromosome"/>
</dbReference>
<evidence type="ECO:0000256" key="3">
    <source>
        <dbReference type="ARBA" id="ARBA00007592"/>
    </source>
</evidence>
<proteinExistence type="inferred from homology"/>
<dbReference type="Gene3D" id="3.20.20.70">
    <property type="entry name" value="Aldolase class I"/>
    <property type="match status" value="1"/>
</dbReference>
<dbReference type="OrthoDB" id="9782828at2"/>
<name>A0A231N3D5_9GAMM</name>
<gene>
    <name evidence="12" type="primary">dapA</name>
    <name evidence="14" type="ORF">AN401_05290</name>
</gene>
<dbReference type="PROSITE" id="PS00666">
    <property type="entry name" value="DHDPS_2"/>
    <property type="match status" value="1"/>
</dbReference>
<dbReference type="CDD" id="cd00950">
    <property type="entry name" value="DHDPS"/>
    <property type="match status" value="1"/>
</dbReference>
<dbReference type="PANTHER" id="PTHR12128">
    <property type="entry name" value="DIHYDRODIPICOLINATE SYNTHASE"/>
    <property type="match status" value="1"/>
</dbReference>
<evidence type="ECO:0000256" key="9">
    <source>
        <dbReference type="ARBA" id="ARBA00023239"/>
    </source>
</evidence>
<dbReference type="PANTHER" id="PTHR12128:SF66">
    <property type="entry name" value="4-HYDROXY-2-OXOGLUTARATE ALDOLASE, MITOCHONDRIAL"/>
    <property type="match status" value="1"/>
</dbReference>
<evidence type="ECO:0000256" key="5">
    <source>
        <dbReference type="ARBA" id="ARBA00022490"/>
    </source>
</evidence>
<evidence type="ECO:0000256" key="8">
    <source>
        <dbReference type="ARBA" id="ARBA00023154"/>
    </source>
</evidence>
<dbReference type="InterPro" id="IPR002220">
    <property type="entry name" value="DapA-like"/>
</dbReference>
<evidence type="ECO:0000256" key="6">
    <source>
        <dbReference type="ARBA" id="ARBA00022605"/>
    </source>
</evidence>
<dbReference type="GO" id="GO:0008840">
    <property type="term" value="F:4-hydroxy-tetrahydrodipicolinate synthase activity"/>
    <property type="evidence" value="ECO:0007669"/>
    <property type="project" value="UniProtKB-UniRule"/>
</dbReference>
<dbReference type="PRINTS" id="PR00146">
    <property type="entry name" value="DHPICSNTHASE"/>
</dbReference>
<evidence type="ECO:0000256" key="1">
    <source>
        <dbReference type="ARBA" id="ARBA00003294"/>
    </source>
</evidence>
<dbReference type="KEGG" id="zdf:AN401_05290"/>
<feature type="binding site" evidence="12">
    <location>
        <position position="203"/>
    </location>
    <ligand>
        <name>pyruvate</name>
        <dbReference type="ChEBI" id="CHEBI:15361"/>
    </ligand>
</feature>
<dbReference type="HAMAP" id="MF_00418">
    <property type="entry name" value="DapA"/>
    <property type="match status" value="1"/>
</dbReference>
<comment type="function">
    <text evidence="1 12">Catalyzes the condensation of (S)-aspartate-beta-semialdehyde [(S)-ASA] and pyruvate to 4-hydroxy-tetrahydrodipicolinate (HTPA).</text>
</comment>
<dbReference type="InterPro" id="IPR013785">
    <property type="entry name" value="Aldolase_TIM"/>
</dbReference>
<comment type="similarity">
    <text evidence="3 12 13">Belongs to the DapA family.</text>
</comment>
<evidence type="ECO:0000256" key="2">
    <source>
        <dbReference type="ARBA" id="ARBA00005120"/>
    </source>
</evidence>
<keyword evidence="10 12" id="KW-0704">Schiff base</keyword>
<dbReference type="UniPathway" id="UPA00034">
    <property type="reaction ID" value="UER00017"/>
</dbReference>
<evidence type="ECO:0000313" key="14">
    <source>
        <dbReference type="EMBL" id="ATG73349.1"/>
    </source>
</evidence>
<evidence type="ECO:0000256" key="13">
    <source>
        <dbReference type="PIRNR" id="PIRNR001365"/>
    </source>
</evidence>
<feature type="active site" description="Schiff-base intermediate with substrate" evidence="12">
    <location>
        <position position="161"/>
    </location>
</feature>
<evidence type="ECO:0000256" key="11">
    <source>
        <dbReference type="ARBA" id="ARBA00047836"/>
    </source>
</evidence>
<dbReference type="PIRSF" id="PIRSF001365">
    <property type="entry name" value="DHDPS"/>
    <property type="match status" value="1"/>
</dbReference>
<dbReference type="SUPFAM" id="SSF51569">
    <property type="entry name" value="Aldolase"/>
    <property type="match status" value="1"/>
</dbReference>
<comment type="pathway">
    <text evidence="2 12">Amino-acid biosynthesis; L-lysine biosynthesis via DAP pathway; (S)-tetrahydrodipicolinate from L-aspartate: step 3/4.</text>
</comment>
<evidence type="ECO:0000256" key="10">
    <source>
        <dbReference type="ARBA" id="ARBA00023270"/>
    </source>
</evidence>
<accession>A0A231N3D5</accession>